<organism evidence="2 3">
    <name type="scientific">Desulfarculus baarsii (strain ATCC 33931 / DSM 2075 / LMG 7858 / VKM B-1802 / 2st14)</name>
    <dbReference type="NCBI Taxonomy" id="644282"/>
    <lineage>
        <taxon>Bacteria</taxon>
        <taxon>Pseudomonadati</taxon>
        <taxon>Thermodesulfobacteriota</taxon>
        <taxon>Desulfarculia</taxon>
        <taxon>Desulfarculales</taxon>
        <taxon>Desulfarculaceae</taxon>
        <taxon>Desulfarculus</taxon>
    </lineage>
</organism>
<evidence type="ECO:0000313" key="2">
    <source>
        <dbReference type="EMBL" id="ADK85021.1"/>
    </source>
</evidence>
<dbReference type="InterPro" id="IPR042259">
    <property type="entry name" value="Raco-like_middle_sf"/>
</dbReference>
<dbReference type="EMBL" id="CP002085">
    <property type="protein sequence ID" value="ADK85021.1"/>
    <property type="molecule type" value="Genomic_DNA"/>
</dbReference>
<evidence type="ECO:0000259" key="1">
    <source>
        <dbReference type="PROSITE" id="PS51085"/>
    </source>
</evidence>
<dbReference type="SUPFAM" id="SSF54292">
    <property type="entry name" value="2Fe-2S ferredoxin-like"/>
    <property type="match status" value="1"/>
</dbReference>
<gene>
    <name evidence="2" type="ordered locus">Deba_1653</name>
</gene>
<dbReference type="Pfam" id="PF17650">
    <property type="entry name" value="RACo_linker"/>
    <property type="match status" value="1"/>
</dbReference>
<protein>
    <submittedName>
        <fullName evidence="2">Ferredoxin</fullName>
    </submittedName>
</protein>
<dbReference type="Pfam" id="PF14574">
    <property type="entry name" value="RACo_C_ter"/>
    <property type="match status" value="1"/>
</dbReference>
<dbReference type="Pfam" id="PF00111">
    <property type="entry name" value="Fer2"/>
    <property type="match status" value="1"/>
</dbReference>
<dbReference type="InterPro" id="IPR027980">
    <property type="entry name" value="RACo_C"/>
</dbReference>
<feature type="domain" description="2Fe-2S ferredoxin-type" evidence="1">
    <location>
        <begin position="7"/>
        <end position="98"/>
    </location>
</feature>
<dbReference type="eggNOG" id="COG0633">
    <property type="taxonomic scope" value="Bacteria"/>
</dbReference>
<dbReference type="Gene3D" id="3.30.420.480">
    <property type="entry name" value="Domain of unknown function (DUF4445)"/>
    <property type="match status" value="1"/>
</dbReference>
<dbReference type="InterPro" id="IPR041414">
    <property type="entry name" value="Raco-like_middle"/>
</dbReference>
<evidence type="ECO:0000313" key="3">
    <source>
        <dbReference type="Proteomes" id="UP000009047"/>
    </source>
</evidence>
<dbReference type="InterPro" id="IPR012675">
    <property type="entry name" value="Beta-grasp_dom_sf"/>
</dbReference>
<dbReference type="eggNOG" id="COG3894">
    <property type="taxonomic scope" value="Bacteria"/>
</dbReference>
<dbReference type="GO" id="GO:0051536">
    <property type="term" value="F:iron-sulfur cluster binding"/>
    <property type="evidence" value="ECO:0007669"/>
    <property type="project" value="InterPro"/>
</dbReference>
<dbReference type="Gene3D" id="3.10.20.30">
    <property type="match status" value="1"/>
</dbReference>
<dbReference type="KEGG" id="dbr:Deba_1653"/>
<accession>E1QHH8</accession>
<dbReference type="InterPro" id="IPR001041">
    <property type="entry name" value="2Fe-2S_ferredoxin-type"/>
</dbReference>
<sequence length="622" mass="64475">MPAQTSATVHVLPDGPTIIAPLGAKLSDVLVEAGLSLAMDCGGKGLCGRCLVWVEGAVSAVEPEEAKQIDPALLARGHRLACQARVAGELNVRLPEPERLDAKAWRIEGDEDGPPAMTEPALNGIDLHLPAPSLQDPRSDQRRLEDALAAAGRPEARLDDPLAAGQLSRLAREAGWRLRAVLRGRRVVGVGPWGQPALGLAVDLGSTKLAAYLCDMENGAILAAKGMLNPQASFGADVVTRLQRAIAKPDDGRRLTAMIRQAIDDLAGEMTRQAGVERQRVMAMSLVGNSVMTHLFLGLPLAQLAAPPFVACLDQPLDLPAERLGLRLAPGALVHLPPLVGGFVGSDNVAMIMGAGLDGAERCRLGLDIGTNTEVTLSVPGRDKPLLIASAPSGPTFEGAHLSAGMRAMAGAIHRVGVEGGRLAVQTIDGSPPAGVCGSGVIDAVAELNRHGLINKLGHLDRGHPLVRVDGTGARFVLAGADQSAHGAEVAISQADIGQVQLAKAAIRAAGQTLLALAGLSESDLEEVVLAGSFGSNFGVENAKAMGLIPDVAGAVYRQVGNAAGVGARWALLDMAARRRALAIPAKAQYVELTGESRFNGLFARNLAFPALADRSVQAQAL</sequence>
<dbReference type="Pfam" id="PF17651">
    <property type="entry name" value="Raco_middle"/>
    <property type="match status" value="1"/>
</dbReference>
<dbReference type="InterPro" id="IPR043129">
    <property type="entry name" value="ATPase_NBD"/>
</dbReference>
<name>E1QHH8_DESB2</name>
<dbReference type="InterPro" id="IPR036010">
    <property type="entry name" value="2Fe-2S_ferredoxin-like_sf"/>
</dbReference>
<dbReference type="AlphaFoldDB" id="E1QHH8"/>
<dbReference type="Proteomes" id="UP000009047">
    <property type="component" value="Chromosome"/>
</dbReference>
<proteinExistence type="predicted"/>
<keyword evidence="3" id="KW-1185">Reference proteome</keyword>
<dbReference type="PROSITE" id="PS51085">
    <property type="entry name" value="2FE2S_FER_2"/>
    <property type="match status" value="1"/>
</dbReference>
<dbReference type="HOGENOM" id="CLU_019091_0_0_7"/>
<dbReference type="SUPFAM" id="SSF53067">
    <property type="entry name" value="Actin-like ATPase domain"/>
    <property type="match status" value="1"/>
</dbReference>
<reference evidence="2 3" key="1">
    <citation type="journal article" date="2010" name="Stand. Genomic Sci.">
        <title>Complete genome sequence of Desulfarculus baarsii type strain (2st14).</title>
        <authorList>
            <person name="Sun H."/>
            <person name="Spring S."/>
            <person name="Lapidus A."/>
            <person name="Davenport K."/>
            <person name="Del Rio T.G."/>
            <person name="Tice H."/>
            <person name="Nolan M."/>
            <person name="Copeland A."/>
            <person name="Cheng J.F."/>
            <person name="Lucas S."/>
            <person name="Tapia R."/>
            <person name="Goodwin L."/>
            <person name="Pitluck S."/>
            <person name="Ivanova N."/>
            <person name="Pagani I."/>
            <person name="Mavromatis K."/>
            <person name="Ovchinnikova G."/>
            <person name="Pati A."/>
            <person name="Chen A."/>
            <person name="Palaniappan K."/>
            <person name="Hauser L."/>
            <person name="Chang Y.J."/>
            <person name="Jeffries C.D."/>
            <person name="Detter J.C."/>
            <person name="Han C."/>
            <person name="Rohde M."/>
            <person name="Brambilla E."/>
            <person name="Goker M."/>
            <person name="Woyke T."/>
            <person name="Bristow J."/>
            <person name="Eisen J.A."/>
            <person name="Markowitz V."/>
            <person name="Hugenholtz P."/>
            <person name="Kyrpides N.C."/>
            <person name="Klenk H.P."/>
            <person name="Land M."/>
        </authorList>
    </citation>
    <scope>NUCLEOTIDE SEQUENCE [LARGE SCALE GENOMIC DNA]</scope>
    <source>
        <strain evidence="3">ATCC 33931 / DSM 2075 / LMG 7858 / VKM B-1802 / 2st14</strain>
    </source>
</reference>
<dbReference type="Gene3D" id="3.10.20.880">
    <property type="match status" value="1"/>
</dbReference>
<dbReference type="InterPro" id="IPR040506">
    <property type="entry name" value="RACo_linker"/>
</dbReference>
<dbReference type="CDD" id="cd00207">
    <property type="entry name" value="fer2"/>
    <property type="match status" value="1"/>
</dbReference>
<dbReference type="InterPro" id="IPR052911">
    <property type="entry name" value="Corrinoid_activation_enz"/>
</dbReference>
<dbReference type="PANTHER" id="PTHR42895:SF2">
    <property type="entry name" value="IRON-SULFUR CLUSTER PROTEIN"/>
    <property type="match status" value="1"/>
</dbReference>
<dbReference type="STRING" id="644282.Deba_1653"/>
<dbReference type="RefSeq" id="WP_013258474.1">
    <property type="nucleotide sequence ID" value="NC_014365.1"/>
</dbReference>
<dbReference type="PANTHER" id="PTHR42895">
    <property type="entry name" value="IRON-SULFUR CLUSTER-BINDING PROTEIN-RELATED"/>
    <property type="match status" value="1"/>
</dbReference>